<dbReference type="InterPro" id="IPR018060">
    <property type="entry name" value="HTH_AraC"/>
</dbReference>
<feature type="domain" description="HTH araC/xylS-type" evidence="4">
    <location>
        <begin position="235"/>
        <end position="333"/>
    </location>
</feature>
<dbReference type="Gene3D" id="1.10.10.60">
    <property type="entry name" value="Homeodomain-like"/>
    <property type="match status" value="1"/>
</dbReference>
<dbReference type="RefSeq" id="WP_380900611.1">
    <property type="nucleotide sequence ID" value="NZ_JBHUEG010000003.1"/>
</dbReference>
<keyword evidence="3" id="KW-0804">Transcription</keyword>
<keyword evidence="6" id="KW-1185">Reference proteome</keyword>
<protein>
    <submittedName>
        <fullName evidence="5">AraC family transcriptional regulator ligand-binding domain-containing protein</fullName>
    </submittedName>
</protein>
<accession>A0ABW5KCI4</accession>
<sequence length="335" mass="38092">MNYREIFLQALLVFCKERGVSINKLMTFAGIKHQDLNTKSSFNISNVQMEIIWKNIIHLSKNELSGFHFGTSMQIAALGVVGQVIQMSSNVKEALRHACSMVHLLTDFYMLNVKEKENTFTITFEKLGGYSDTPTAQDQMGDFLLSFVLYELKGLILENPMPIHASFPTFKKRHEKEYEAILGCPVKKSENYILEFKKEYLKNKIITANYEIQNLLIEKISLLQNSSTLKGGLSKRIFNLLIANSYLFSLSIESVAGNFNISVRTLQRQLKQEGVSYIQIVEEVRKSLAIHYMSNSTSSVKEISGVLGYAEPSGFVRAFKKWTGKTPITFRNSCF</sequence>
<dbReference type="Proteomes" id="UP001597545">
    <property type="component" value="Unassembled WGS sequence"/>
</dbReference>
<evidence type="ECO:0000313" key="5">
    <source>
        <dbReference type="EMBL" id="MFD2546632.1"/>
    </source>
</evidence>
<evidence type="ECO:0000256" key="3">
    <source>
        <dbReference type="ARBA" id="ARBA00023163"/>
    </source>
</evidence>
<keyword evidence="1" id="KW-0805">Transcription regulation</keyword>
<dbReference type="PANTHER" id="PTHR47894:SF1">
    <property type="entry name" value="HTH-TYPE TRANSCRIPTIONAL REGULATOR VQSM"/>
    <property type="match status" value="1"/>
</dbReference>
<dbReference type="Pfam" id="PF12833">
    <property type="entry name" value="HTH_18"/>
    <property type="match status" value="1"/>
</dbReference>
<dbReference type="SMART" id="SM00342">
    <property type="entry name" value="HTH_ARAC"/>
    <property type="match status" value="1"/>
</dbReference>
<dbReference type="PANTHER" id="PTHR47894">
    <property type="entry name" value="HTH-TYPE TRANSCRIPTIONAL REGULATOR GADX"/>
    <property type="match status" value="1"/>
</dbReference>
<name>A0ABW5KCI4_9SPHI</name>
<dbReference type="PROSITE" id="PS01124">
    <property type="entry name" value="HTH_ARAC_FAMILY_2"/>
    <property type="match status" value="1"/>
</dbReference>
<proteinExistence type="predicted"/>
<dbReference type="Pfam" id="PF12625">
    <property type="entry name" value="Arabinose_bd"/>
    <property type="match status" value="1"/>
</dbReference>
<comment type="caution">
    <text evidence="5">The sequence shown here is derived from an EMBL/GenBank/DDBJ whole genome shotgun (WGS) entry which is preliminary data.</text>
</comment>
<dbReference type="InterPro" id="IPR032687">
    <property type="entry name" value="AraC-type_N"/>
</dbReference>
<evidence type="ECO:0000256" key="1">
    <source>
        <dbReference type="ARBA" id="ARBA00023015"/>
    </source>
</evidence>
<evidence type="ECO:0000313" key="6">
    <source>
        <dbReference type="Proteomes" id="UP001597545"/>
    </source>
</evidence>
<evidence type="ECO:0000259" key="4">
    <source>
        <dbReference type="PROSITE" id="PS01124"/>
    </source>
</evidence>
<organism evidence="5 6">
    <name type="scientific">Sphingobacterium suaedae</name>
    <dbReference type="NCBI Taxonomy" id="1686402"/>
    <lineage>
        <taxon>Bacteria</taxon>
        <taxon>Pseudomonadati</taxon>
        <taxon>Bacteroidota</taxon>
        <taxon>Sphingobacteriia</taxon>
        <taxon>Sphingobacteriales</taxon>
        <taxon>Sphingobacteriaceae</taxon>
        <taxon>Sphingobacterium</taxon>
    </lineage>
</organism>
<keyword evidence="2" id="KW-0238">DNA-binding</keyword>
<dbReference type="InterPro" id="IPR009057">
    <property type="entry name" value="Homeodomain-like_sf"/>
</dbReference>
<gene>
    <name evidence="5" type="ORF">ACFSR5_03115</name>
</gene>
<dbReference type="SUPFAM" id="SSF46689">
    <property type="entry name" value="Homeodomain-like"/>
    <property type="match status" value="1"/>
</dbReference>
<reference evidence="6" key="1">
    <citation type="journal article" date="2019" name="Int. J. Syst. Evol. Microbiol.">
        <title>The Global Catalogue of Microorganisms (GCM) 10K type strain sequencing project: providing services to taxonomists for standard genome sequencing and annotation.</title>
        <authorList>
            <consortium name="The Broad Institute Genomics Platform"/>
            <consortium name="The Broad Institute Genome Sequencing Center for Infectious Disease"/>
            <person name="Wu L."/>
            <person name="Ma J."/>
        </authorList>
    </citation>
    <scope>NUCLEOTIDE SEQUENCE [LARGE SCALE GENOMIC DNA]</scope>
    <source>
        <strain evidence="6">KCTC 42662</strain>
    </source>
</reference>
<evidence type="ECO:0000256" key="2">
    <source>
        <dbReference type="ARBA" id="ARBA00023125"/>
    </source>
</evidence>
<dbReference type="EMBL" id="JBHULR010000002">
    <property type="protein sequence ID" value="MFD2546632.1"/>
    <property type="molecule type" value="Genomic_DNA"/>
</dbReference>